<reference evidence="1" key="2">
    <citation type="journal article" date="2015" name="Data Brief">
        <title>Shoot transcriptome of the giant reed, Arundo donax.</title>
        <authorList>
            <person name="Barrero R.A."/>
            <person name="Guerrero F.D."/>
            <person name="Moolhuijzen P."/>
            <person name="Goolsby J.A."/>
            <person name="Tidwell J."/>
            <person name="Bellgard S.E."/>
            <person name="Bellgard M.I."/>
        </authorList>
    </citation>
    <scope>NUCLEOTIDE SEQUENCE</scope>
    <source>
        <tissue evidence="1">Shoot tissue taken approximately 20 cm above the soil surface</tissue>
    </source>
</reference>
<organism evidence="1">
    <name type="scientific">Arundo donax</name>
    <name type="common">Giant reed</name>
    <name type="synonym">Donax arundinaceus</name>
    <dbReference type="NCBI Taxonomy" id="35708"/>
    <lineage>
        <taxon>Eukaryota</taxon>
        <taxon>Viridiplantae</taxon>
        <taxon>Streptophyta</taxon>
        <taxon>Embryophyta</taxon>
        <taxon>Tracheophyta</taxon>
        <taxon>Spermatophyta</taxon>
        <taxon>Magnoliopsida</taxon>
        <taxon>Liliopsida</taxon>
        <taxon>Poales</taxon>
        <taxon>Poaceae</taxon>
        <taxon>PACMAD clade</taxon>
        <taxon>Arundinoideae</taxon>
        <taxon>Arundineae</taxon>
        <taxon>Arundo</taxon>
    </lineage>
</organism>
<evidence type="ECO:0000313" key="1">
    <source>
        <dbReference type="EMBL" id="JAD30943.1"/>
    </source>
</evidence>
<protein>
    <submittedName>
        <fullName evidence="1">Uncharacterized protein</fullName>
    </submittedName>
</protein>
<sequence length="40" mass="4351">MDTQEESFLLCLHFKACQSFSIIKISASCGALQLQNCKGG</sequence>
<dbReference type="AlphaFoldDB" id="A0A0A8YZR9"/>
<name>A0A0A8YZR9_ARUDO</name>
<dbReference type="EMBL" id="GBRH01266952">
    <property type="protein sequence ID" value="JAD30943.1"/>
    <property type="molecule type" value="Transcribed_RNA"/>
</dbReference>
<proteinExistence type="predicted"/>
<accession>A0A0A8YZR9</accession>
<reference evidence="1" key="1">
    <citation type="submission" date="2014-09" db="EMBL/GenBank/DDBJ databases">
        <authorList>
            <person name="Magalhaes I.L.F."/>
            <person name="Oliveira U."/>
            <person name="Santos F.R."/>
            <person name="Vidigal T.H.D.A."/>
            <person name="Brescovit A.D."/>
            <person name="Santos A.J."/>
        </authorList>
    </citation>
    <scope>NUCLEOTIDE SEQUENCE</scope>
    <source>
        <tissue evidence="1">Shoot tissue taken approximately 20 cm above the soil surface</tissue>
    </source>
</reference>